<accession>A0A0D6QS77</accession>
<dbReference type="AlphaFoldDB" id="A0A0D6QS77"/>
<dbReference type="InterPro" id="IPR029058">
    <property type="entry name" value="AB_hydrolase_fold"/>
</dbReference>
<dbReference type="InterPro" id="IPR050466">
    <property type="entry name" value="Carboxylest/Gibb_receptor"/>
</dbReference>
<reference evidence="2" key="1">
    <citation type="submission" date="2015-03" db="EMBL/GenBank/DDBJ databases">
        <title>A transcriptome of Araucaria cunninghamii, an australian fine timber species.</title>
        <authorList>
            <person name="Jing Yi C.J.Y."/>
            <person name="Yin San L.Y.S."/>
            <person name="Abdul Karim S.S."/>
            <person name="Wan Azmi N.N."/>
            <person name="Hercus R.R."/>
            <person name="Croft L.L."/>
        </authorList>
    </citation>
    <scope>NUCLEOTIDE SEQUENCE</scope>
    <source>
        <strain evidence="2">MI0301</strain>
        <tissue evidence="2">Leaf</tissue>
    </source>
</reference>
<protein>
    <recommendedName>
        <fullName evidence="1">Alpha/beta hydrolase fold-3 domain-containing protein</fullName>
    </recommendedName>
</protein>
<dbReference type="EMBL" id="GCKF01047421">
    <property type="protein sequence ID" value="JAG93264.1"/>
    <property type="molecule type" value="Transcribed_RNA"/>
</dbReference>
<dbReference type="Pfam" id="PF07859">
    <property type="entry name" value="Abhydrolase_3"/>
    <property type="match status" value="1"/>
</dbReference>
<dbReference type="InterPro" id="IPR013094">
    <property type="entry name" value="AB_hydrolase_3"/>
</dbReference>
<feature type="domain" description="Alpha/beta hydrolase fold-3" evidence="1">
    <location>
        <begin position="70"/>
        <end position="303"/>
    </location>
</feature>
<name>A0A0D6QS77_ARACU</name>
<dbReference type="Gene3D" id="3.40.50.1820">
    <property type="entry name" value="alpha/beta hydrolase"/>
    <property type="match status" value="1"/>
</dbReference>
<dbReference type="EMBL" id="GCKF01047423">
    <property type="protein sequence ID" value="JAG93263.1"/>
    <property type="molecule type" value="Transcribed_RNA"/>
</dbReference>
<dbReference type="PANTHER" id="PTHR23024:SF589">
    <property type="entry name" value="CARBOXYLESTERASE 17-RELATED"/>
    <property type="match status" value="1"/>
</dbReference>
<evidence type="ECO:0000259" key="1">
    <source>
        <dbReference type="Pfam" id="PF07859"/>
    </source>
</evidence>
<organism evidence="2">
    <name type="scientific">Araucaria cunninghamii</name>
    <name type="common">Hoop pine</name>
    <name type="synonym">Moreton Bay pine</name>
    <dbReference type="NCBI Taxonomy" id="56994"/>
    <lineage>
        <taxon>Eukaryota</taxon>
        <taxon>Viridiplantae</taxon>
        <taxon>Streptophyta</taxon>
        <taxon>Embryophyta</taxon>
        <taxon>Tracheophyta</taxon>
        <taxon>Spermatophyta</taxon>
        <taxon>Pinopsida</taxon>
        <taxon>Pinidae</taxon>
        <taxon>Conifers II</taxon>
        <taxon>Araucariales</taxon>
        <taxon>Araucariaceae</taxon>
        <taxon>Araucaria</taxon>
    </lineage>
</organism>
<evidence type="ECO:0000313" key="2">
    <source>
        <dbReference type="EMBL" id="JAG93264.1"/>
    </source>
</evidence>
<dbReference type="SUPFAM" id="SSF53474">
    <property type="entry name" value="alpha/beta-Hydrolases"/>
    <property type="match status" value="1"/>
</dbReference>
<dbReference type="GO" id="GO:0016787">
    <property type="term" value="F:hydrolase activity"/>
    <property type="evidence" value="ECO:0007669"/>
    <property type="project" value="InterPro"/>
</dbReference>
<sequence length="333" mass="36584">MDSEIVADAFPFFRIFKDGRVVRFMGTDTVSPSREGPVASKDVKLDAEAGLFVRVYLPTLHNNAQKVPVVVYIHGGGFAIESASSPTYHNYLNLLAEEANVICVSVEYRRVPEHRLPVAYDDCFAALQWLSRQAQTQQSPPESEGEGFQAEEWLLRHADFSSCFLAGDSAGANIVHEMGIRAGEDGRDWGPLGFAGAFLIHPFFCGEEAIGSELSPEAEVFKKTGDALLGACLPPGEDKDYPPFNPVGPRSPSLAKLVFPQLLVIVAGKDGLKDRVILYYEALIKAGKVAHLMIAETETHVFHLRDLRCANATQMMKRISDFIHWIPSSSSSD</sequence>
<dbReference type="PANTHER" id="PTHR23024">
    <property type="entry name" value="ARYLACETAMIDE DEACETYLASE"/>
    <property type="match status" value="1"/>
</dbReference>
<proteinExistence type="predicted"/>